<keyword evidence="3 6" id="KW-0238">DNA-binding</keyword>
<sequence length="305" mass="33536">MQIDWLTTFLAVVDHGGFHAASEATFRAQSRISAHVASLEREVGAVLLDRSARPVQLTDAGSAFVEHARRTVAALQQGKAAIQAVRGLVSGDIILGTYPSAAAAFVPRLLAEYRDAYPGVHLQLHETATVLLDELLEKGPVELALRPTKPATTRRDLTHRLLWRERMVVVHHPLHRLASIDGNLPLAELEGEGLILTGRSFEHDSEPFLMLMERGVSPVVTYVTNQPQTLVSLVRENLGVAVTNELAVRTSEHAGVMVRRLADETLHRDVGVFWREGMVWSSAARALFELLLITALPQGTLDLRL</sequence>
<keyword evidence="7" id="KW-1185">Reference proteome</keyword>
<dbReference type="SUPFAM" id="SSF53850">
    <property type="entry name" value="Periplasmic binding protein-like II"/>
    <property type="match status" value="1"/>
</dbReference>
<keyword evidence="4" id="KW-0804">Transcription</keyword>
<comment type="caution">
    <text evidence="6">The sequence shown here is derived from an EMBL/GenBank/DDBJ whole genome shotgun (WGS) entry which is preliminary data.</text>
</comment>
<dbReference type="EMBL" id="PVNG01000037">
    <property type="protein sequence ID" value="PRX50732.1"/>
    <property type="molecule type" value="Genomic_DNA"/>
</dbReference>
<dbReference type="InterPro" id="IPR005119">
    <property type="entry name" value="LysR_subst-bd"/>
</dbReference>
<dbReference type="RefSeq" id="WP_106252569.1">
    <property type="nucleotide sequence ID" value="NZ_PVNG01000037.1"/>
</dbReference>
<dbReference type="Pfam" id="PF00126">
    <property type="entry name" value="HTH_1"/>
    <property type="match status" value="1"/>
</dbReference>
<proteinExistence type="inferred from homology"/>
<comment type="similarity">
    <text evidence="1">Belongs to the LysR transcriptional regulatory family.</text>
</comment>
<dbReference type="InterPro" id="IPR036388">
    <property type="entry name" value="WH-like_DNA-bd_sf"/>
</dbReference>
<evidence type="ECO:0000256" key="1">
    <source>
        <dbReference type="ARBA" id="ARBA00009437"/>
    </source>
</evidence>
<dbReference type="CDD" id="cd05466">
    <property type="entry name" value="PBP2_LTTR_substrate"/>
    <property type="match status" value="1"/>
</dbReference>
<keyword evidence="2" id="KW-0805">Transcription regulation</keyword>
<evidence type="ECO:0000259" key="5">
    <source>
        <dbReference type="PROSITE" id="PS50931"/>
    </source>
</evidence>
<evidence type="ECO:0000256" key="4">
    <source>
        <dbReference type="ARBA" id="ARBA00023163"/>
    </source>
</evidence>
<dbReference type="InterPro" id="IPR036390">
    <property type="entry name" value="WH_DNA-bd_sf"/>
</dbReference>
<evidence type="ECO:0000313" key="6">
    <source>
        <dbReference type="EMBL" id="PRX50732.1"/>
    </source>
</evidence>
<dbReference type="PANTHER" id="PTHR30419">
    <property type="entry name" value="HTH-TYPE TRANSCRIPTIONAL REGULATOR YBHD"/>
    <property type="match status" value="1"/>
</dbReference>
<gene>
    <name evidence="6" type="ORF">B0I32_13719</name>
</gene>
<dbReference type="GO" id="GO:0003700">
    <property type="term" value="F:DNA-binding transcription factor activity"/>
    <property type="evidence" value="ECO:0007669"/>
    <property type="project" value="InterPro"/>
</dbReference>
<dbReference type="InterPro" id="IPR050950">
    <property type="entry name" value="HTH-type_LysR_regulators"/>
</dbReference>
<dbReference type="Gene3D" id="1.10.10.10">
    <property type="entry name" value="Winged helix-like DNA-binding domain superfamily/Winged helix DNA-binding domain"/>
    <property type="match status" value="1"/>
</dbReference>
<dbReference type="FunFam" id="1.10.10.10:FF:000001">
    <property type="entry name" value="LysR family transcriptional regulator"/>
    <property type="match status" value="1"/>
</dbReference>
<dbReference type="Pfam" id="PF03466">
    <property type="entry name" value="LysR_substrate"/>
    <property type="match status" value="1"/>
</dbReference>
<protein>
    <submittedName>
        <fullName evidence="6">DNA-binding transcriptional LysR family regulator</fullName>
    </submittedName>
</protein>
<accession>A0A2T0M1Y4</accession>
<dbReference type="OrthoDB" id="3636008at2"/>
<dbReference type="SUPFAM" id="SSF46785">
    <property type="entry name" value="Winged helix' DNA-binding domain"/>
    <property type="match status" value="1"/>
</dbReference>
<evidence type="ECO:0000256" key="3">
    <source>
        <dbReference type="ARBA" id="ARBA00023125"/>
    </source>
</evidence>
<dbReference type="Gene3D" id="3.40.190.10">
    <property type="entry name" value="Periplasmic binding protein-like II"/>
    <property type="match status" value="2"/>
</dbReference>
<dbReference type="GO" id="GO:0005829">
    <property type="term" value="C:cytosol"/>
    <property type="evidence" value="ECO:0007669"/>
    <property type="project" value="TreeGrafter"/>
</dbReference>
<reference evidence="6 7" key="1">
    <citation type="submission" date="2018-03" db="EMBL/GenBank/DDBJ databases">
        <title>Genomic Encyclopedia of Type Strains, Phase III (KMG-III): the genomes of soil and plant-associated and newly described type strains.</title>
        <authorList>
            <person name="Whitman W."/>
        </authorList>
    </citation>
    <scope>NUCLEOTIDE SEQUENCE [LARGE SCALE GENOMIC DNA]</scope>
    <source>
        <strain evidence="6 7">CGMCC 4.7104</strain>
    </source>
</reference>
<dbReference type="GO" id="GO:0003677">
    <property type="term" value="F:DNA binding"/>
    <property type="evidence" value="ECO:0007669"/>
    <property type="project" value="UniProtKB-KW"/>
</dbReference>
<evidence type="ECO:0000313" key="7">
    <source>
        <dbReference type="Proteomes" id="UP000238312"/>
    </source>
</evidence>
<dbReference type="AlphaFoldDB" id="A0A2T0M1Y4"/>
<name>A0A2T0M1Y4_9ACTN</name>
<dbReference type="Proteomes" id="UP000238312">
    <property type="component" value="Unassembled WGS sequence"/>
</dbReference>
<evidence type="ECO:0000256" key="2">
    <source>
        <dbReference type="ARBA" id="ARBA00023015"/>
    </source>
</evidence>
<feature type="domain" description="HTH lysR-type" evidence="5">
    <location>
        <begin position="1"/>
        <end position="58"/>
    </location>
</feature>
<organism evidence="6 7">
    <name type="scientific">Nonomuraea fuscirosea</name>
    <dbReference type="NCBI Taxonomy" id="1291556"/>
    <lineage>
        <taxon>Bacteria</taxon>
        <taxon>Bacillati</taxon>
        <taxon>Actinomycetota</taxon>
        <taxon>Actinomycetes</taxon>
        <taxon>Streptosporangiales</taxon>
        <taxon>Streptosporangiaceae</taxon>
        <taxon>Nonomuraea</taxon>
    </lineage>
</organism>
<dbReference type="InterPro" id="IPR000847">
    <property type="entry name" value="LysR_HTH_N"/>
</dbReference>
<dbReference type="PROSITE" id="PS50931">
    <property type="entry name" value="HTH_LYSR"/>
    <property type="match status" value="1"/>
</dbReference>